<feature type="transmembrane region" description="Helical" evidence="9">
    <location>
        <begin position="335"/>
        <end position="355"/>
    </location>
</feature>
<dbReference type="InterPro" id="IPR013783">
    <property type="entry name" value="Ig-like_fold"/>
</dbReference>
<dbReference type="Gene3D" id="2.60.40.10">
    <property type="entry name" value="Immunoglobulins"/>
    <property type="match status" value="2"/>
</dbReference>
<dbReference type="OrthoDB" id="6433755at2759"/>
<dbReference type="InterPro" id="IPR007110">
    <property type="entry name" value="Ig-like_dom"/>
</dbReference>
<keyword evidence="4" id="KW-0732">Signal</keyword>
<dbReference type="InterPro" id="IPR003598">
    <property type="entry name" value="Ig_sub2"/>
</dbReference>
<dbReference type="SMART" id="SM00409">
    <property type="entry name" value="IG"/>
    <property type="match status" value="2"/>
</dbReference>
<dbReference type="SMART" id="SM00408">
    <property type="entry name" value="IGc2"/>
    <property type="match status" value="2"/>
</dbReference>
<reference evidence="11" key="1">
    <citation type="submission" date="2020-08" db="EMBL/GenBank/DDBJ databases">
        <title>Multicomponent nature underlies the extraordinary mechanical properties of spider dragline silk.</title>
        <authorList>
            <person name="Kono N."/>
            <person name="Nakamura H."/>
            <person name="Mori M."/>
            <person name="Yoshida Y."/>
            <person name="Ohtoshi R."/>
            <person name="Malay A.D."/>
            <person name="Moran D.A.P."/>
            <person name="Tomita M."/>
            <person name="Numata K."/>
            <person name="Arakawa K."/>
        </authorList>
    </citation>
    <scope>NUCLEOTIDE SEQUENCE</scope>
</reference>
<evidence type="ECO:0000313" key="11">
    <source>
        <dbReference type="EMBL" id="GFT07195.1"/>
    </source>
</evidence>
<keyword evidence="12" id="KW-1185">Reference proteome</keyword>
<keyword evidence="6 9" id="KW-0472">Membrane</keyword>
<evidence type="ECO:0000313" key="12">
    <source>
        <dbReference type="Proteomes" id="UP000887013"/>
    </source>
</evidence>
<dbReference type="SUPFAM" id="SSF48726">
    <property type="entry name" value="Immunoglobulin"/>
    <property type="match status" value="2"/>
</dbReference>
<dbReference type="EMBL" id="BMAW01056700">
    <property type="protein sequence ID" value="GFT07195.1"/>
    <property type="molecule type" value="Genomic_DNA"/>
</dbReference>
<evidence type="ECO:0000256" key="3">
    <source>
        <dbReference type="ARBA" id="ARBA00022692"/>
    </source>
</evidence>
<feature type="domain" description="Ig-like" evidence="10">
    <location>
        <begin position="235"/>
        <end position="324"/>
    </location>
</feature>
<dbReference type="PANTHER" id="PTHR32178">
    <property type="entry name" value="FAM187"/>
    <property type="match status" value="1"/>
</dbReference>
<dbReference type="PANTHER" id="PTHR32178:SF6">
    <property type="entry name" value="IG-LIKE DOMAIN-CONTAINING PROTEIN"/>
    <property type="match status" value="1"/>
</dbReference>
<keyword evidence="5 9" id="KW-1133">Transmembrane helix</keyword>
<organism evidence="11 12">
    <name type="scientific">Nephila pilipes</name>
    <name type="common">Giant wood spider</name>
    <name type="synonym">Nephila maculata</name>
    <dbReference type="NCBI Taxonomy" id="299642"/>
    <lineage>
        <taxon>Eukaryota</taxon>
        <taxon>Metazoa</taxon>
        <taxon>Ecdysozoa</taxon>
        <taxon>Arthropoda</taxon>
        <taxon>Chelicerata</taxon>
        <taxon>Arachnida</taxon>
        <taxon>Araneae</taxon>
        <taxon>Araneomorphae</taxon>
        <taxon>Entelegynae</taxon>
        <taxon>Araneoidea</taxon>
        <taxon>Nephilidae</taxon>
        <taxon>Nephila</taxon>
    </lineage>
</organism>
<dbReference type="Proteomes" id="UP000887013">
    <property type="component" value="Unassembled WGS sequence"/>
</dbReference>
<dbReference type="GO" id="GO:0016020">
    <property type="term" value="C:membrane"/>
    <property type="evidence" value="ECO:0007669"/>
    <property type="project" value="UniProtKB-SubCell"/>
</dbReference>
<accession>A0A8X6TER7</accession>
<comment type="caution">
    <text evidence="11">The sequence shown here is derived from an EMBL/GenBank/DDBJ whole genome shotgun (WGS) entry which is preliminary data.</text>
</comment>
<evidence type="ECO:0000256" key="1">
    <source>
        <dbReference type="ARBA" id="ARBA00004479"/>
    </source>
</evidence>
<sequence length="392" mass="44474">MAGSKNVPVLLFTGTLNRNVRLPCHYCSEKPGISGRKWRKRNLHGNMSDVVLDMHDNPDKNRIFVNPDHSLSIQKVRREDGGYYFCYDVEDKQGTAKMDILLDEAIPAVSKYECYAEWGTWSKCNACGKIGQRTRVGECRLQRFVKAQMKTPEGSVVEADFPIVGVGCHSLLLAQVRKASWILSRVPNIVVMDLCKVSCVGQVTKPPSKLGKLLKASFLNKVRLKVMKKLKEVSPNVTFETKTGSEGTKITLYCPGANIDLRVKWKYKMRPLKPDKLKERTLGRMNIDATDALHINELRVTDAGEYTCTLYDVEIGIIRLKVISIHAVFDPTTNFGILSLTLLFSFILWVVLMAVRWKNFKMQREAQQTRNRRQLPEEETDDTESLLSSAND</sequence>
<evidence type="ECO:0000256" key="9">
    <source>
        <dbReference type="SAM" id="Phobius"/>
    </source>
</evidence>
<evidence type="ECO:0000256" key="5">
    <source>
        <dbReference type="ARBA" id="ARBA00022989"/>
    </source>
</evidence>
<proteinExistence type="inferred from homology"/>
<feature type="domain" description="Ig-like" evidence="10">
    <location>
        <begin position="1"/>
        <end position="86"/>
    </location>
</feature>
<dbReference type="InterPro" id="IPR003599">
    <property type="entry name" value="Ig_sub"/>
</dbReference>
<dbReference type="PROSITE" id="PS50835">
    <property type="entry name" value="IG_LIKE"/>
    <property type="match status" value="2"/>
</dbReference>
<comment type="similarity">
    <text evidence="2">Belongs to the FAM187 family.</text>
</comment>
<evidence type="ECO:0000259" key="10">
    <source>
        <dbReference type="PROSITE" id="PS50835"/>
    </source>
</evidence>
<evidence type="ECO:0000256" key="8">
    <source>
        <dbReference type="SAM" id="MobiDB-lite"/>
    </source>
</evidence>
<keyword evidence="7" id="KW-0325">Glycoprotein</keyword>
<gene>
    <name evidence="11" type="primary">AVEN_24375_1</name>
    <name evidence="11" type="ORF">NPIL_179011</name>
</gene>
<name>A0A8X6TER7_NEPPI</name>
<keyword evidence="3 9" id="KW-0812">Transmembrane</keyword>
<evidence type="ECO:0000256" key="2">
    <source>
        <dbReference type="ARBA" id="ARBA00008727"/>
    </source>
</evidence>
<protein>
    <recommendedName>
        <fullName evidence="10">Ig-like domain-containing protein</fullName>
    </recommendedName>
</protein>
<evidence type="ECO:0000256" key="4">
    <source>
        <dbReference type="ARBA" id="ARBA00022729"/>
    </source>
</evidence>
<evidence type="ECO:0000256" key="7">
    <source>
        <dbReference type="ARBA" id="ARBA00023180"/>
    </source>
</evidence>
<comment type="subcellular location">
    <subcellularLocation>
        <location evidence="1">Membrane</location>
        <topology evidence="1">Single-pass type I membrane protein</topology>
    </subcellularLocation>
</comment>
<feature type="region of interest" description="Disordered" evidence="8">
    <location>
        <begin position="367"/>
        <end position="392"/>
    </location>
</feature>
<dbReference type="InterPro" id="IPR039311">
    <property type="entry name" value="FAM187A/B"/>
</dbReference>
<dbReference type="AlphaFoldDB" id="A0A8X6TER7"/>
<evidence type="ECO:0000256" key="6">
    <source>
        <dbReference type="ARBA" id="ARBA00023136"/>
    </source>
</evidence>
<dbReference type="InterPro" id="IPR036179">
    <property type="entry name" value="Ig-like_dom_sf"/>
</dbReference>